<dbReference type="InterPro" id="IPR011043">
    <property type="entry name" value="Gal_Oxase/kelch_b-propeller"/>
</dbReference>
<evidence type="ECO:0000259" key="2">
    <source>
        <dbReference type="Pfam" id="PF07734"/>
    </source>
</evidence>
<dbReference type="SUPFAM" id="SSF50965">
    <property type="entry name" value="Galactose oxidase, central domain"/>
    <property type="match status" value="1"/>
</dbReference>
<dbReference type="InterPro" id="IPR055290">
    <property type="entry name" value="At3g26010-like"/>
</dbReference>
<gene>
    <name evidence="3" type="ORF">POM88_008330</name>
</gene>
<name>A0AAD8J670_9APIA</name>
<proteinExistence type="predicted"/>
<dbReference type="AlphaFoldDB" id="A0AAD8J670"/>
<protein>
    <submittedName>
        <fullName evidence="3">F-box domain containing protein</fullName>
    </submittedName>
</protein>
<evidence type="ECO:0000313" key="3">
    <source>
        <dbReference type="EMBL" id="KAK1398467.1"/>
    </source>
</evidence>
<dbReference type="InterPro" id="IPR036047">
    <property type="entry name" value="F-box-like_dom_sf"/>
</dbReference>
<sequence length="519" mass="59146">MKKLKRSSSSSQEIVINEDYLLTLILLHVPFTQLIVLKSVSKNWLSLITSPYFTQLLRNSLPPLRASALFIQRIFNCPLPRTVRNEVSFIPLDNPNAISPFRNSTFAAHELYTPQHILIMQSCNGLLLCTSSRFMTFEDRNCYVYNPSTNHLDTLPKQPLLYGLGGTYIGLTFDPSKSLHYKVIAYVSTDKSTPGNNFHIYSSETGTWKASIQSFHRPLGLSFNKSGVYLNGCLHWLSILWDSHKDTPDSSVSDCWYFNVDEERFGTFPRPPIGARRTSMRSYYFGESEGHLHVTEVCQYATSLSMYEMKSDYSGWFVKYRIDLAPIAKVFPEMTKHRSLFYDKTDYAVAVLSLVRRENFREDSFLVLEIPGKAIWYNLVDGSFKLIWDFGVTWNLKKIDHWIFGMIDSKHQPVTCMSRVLTLHVQHWHYASIGSVEGHGGAIVGGGGISKAAELKANQQFPAPQVAEDSMPGGRTKSVHGKYWLYKVVLPSLVSRKSLYQLMRDSIVNVYFLVNQSSL</sequence>
<feature type="domain" description="F-box associated beta-propeller type 1" evidence="2">
    <location>
        <begin position="109"/>
        <end position="278"/>
    </location>
</feature>
<dbReference type="InterPro" id="IPR017451">
    <property type="entry name" value="F-box-assoc_interact_dom"/>
</dbReference>
<comment type="caution">
    <text evidence="3">The sequence shown here is derived from an EMBL/GenBank/DDBJ whole genome shotgun (WGS) entry which is preliminary data.</text>
</comment>
<dbReference type="Pfam" id="PF07734">
    <property type="entry name" value="FBA_1"/>
    <property type="match status" value="1"/>
</dbReference>
<dbReference type="SUPFAM" id="SSF81383">
    <property type="entry name" value="F-box domain"/>
    <property type="match status" value="1"/>
</dbReference>
<reference evidence="3" key="2">
    <citation type="submission" date="2023-05" db="EMBL/GenBank/DDBJ databases">
        <authorList>
            <person name="Schelkunov M.I."/>
        </authorList>
    </citation>
    <scope>NUCLEOTIDE SEQUENCE</scope>
    <source>
        <strain evidence="3">Hsosn_3</strain>
        <tissue evidence="3">Leaf</tissue>
    </source>
</reference>
<evidence type="ECO:0000259" key="1">
    <source>
        <dbReference type="Pfam" id="PF00646"/>
    </source>
</evidence>
<keyword evidence="4" id="KW-1185">Reference proteome</keyword>
<organism evidence="3 4">
    <name type="scientific">Heracleum sosnowskyi</name>
    <dbReference type="NCBI Taxonomy" id="360622"/>
    <lineage>
        <taxon>Eukaryota</taxon>
        <taxon>Viridiplantae</taxon>
        <taxon>Streptophyta</taxon>
        <taxon>Embryophyta</taxon>
        <taxon>Tracheophyta</taxon>
        <taxon>Spermatophyta</taxon>
        <taxon>Magnoliopsida</taxon>
        <taxon>eudicotyledons</taxon>
        <taxon>Gunneridae</taxon>
        <taxon>Pentapetalae</taxon>
        <taxon>asterids</taxon>
        <taxon>campanulids</taxon>
        <taxon>Apiales</taxon>
        <taxon>Apiaceae</taxon>
        <taxon>Apioideae</taxon>
        <taxon>apioid superclade</taxon>
        <taxon>Tordylieae</taxon>
        <taxon>Tordyliinae</taxon>
        <taxon>Heracleum</taxon>
    </lineage>
</organism>
<dbReference type="InterPro" id="IPR006527">
    <property type="entry name" value="F-box-assoc_dom_typ1"/>
</dbReference>
<feature type="domain" description="F-box" evidence="1">
    <location>
        <begin position="21"/>
        <end position="54"/>
    </location>
</feature>
<accession>A0AAD8J670</accession>
<reference evidence="3" key="1">
    <citation type="submission" date="2023-02" db="EMBL/GenBank/DDBJ databases">
        <title>Genome of toxic invasive species Heracleum sosnowskyi carries increased number of genes despite the absence of recent whole-genome duplications.</title>
        <authorList>
            <person name="Schelkunov M."/>
            <person name="Shtratnikova V."/>
            <person name="Makarenko M."/>
            <person name="Klepikova A."/>
            <person name="Omelchenko D."/>
            <person name="Novikova G."/>
            <person name="Obukhova E."/>
            <person name="Bogdanov V."/>
            <person name="Penin A."/>
            <person name="Logacheva M."/>
        </authorList>
    </citation>
    <scope>NUCLEOTIDE SEQUENCE</scope>
    <source>
        <strain evidence="3">Hsosn_3</strain>
        <tissue evidence="3">Leaf</tissue>
    </source>
</reference>
<dbReference type="NCBIfam" id="TIGR01640">
    <property type="entry name" value="F_box_assoc_1"/>
    <property type="match status" value="1"/>
</dbReference>
<evidence type="ECO:0000313" key="4">
    <source>
        <dbReference type="Proteomes" id="UP001237642"/>
    </source>
</evidence>
<dbReference type="EMBL" id="JAUIZM010000002">
    <property type="protein sequence ID" value="KAK1398467.1"/>
    <property type="molecule type" value="Genomic_DNA"/>
</dbReference>
<dbReference type="PANTHER" id="PTHR35546">
    <property type="entry name" value="F-BOX PROTEIN INTERACTION DOMAIN PROTEIN-RELATED"/>
    <property type="match status" value="1"/>
</dbReference>
<dbReference type="InterPro" id="IPR001810">
    <property type="entry name" value="F-box_dom"/>
</dbReference>
<dbReference type="Pfam" id="PF00646">
    <property type="entry name" value="F-box"/>
    <property type="match status" value="1"/>
</dbReference>
<dbReference type="Proteomes" id="UP001237642">
    <property type="component" value="Unassembled WGS sequence"/>
</dbReference>
<dbReference type="PANTHER" id="PTHR35546:SF115">
    <property type="entry name" value="F-BOX DOMAIN-CONTAINING PROTEIN"/>
    <property type="match status" value="1"/>
</dbReference>